<dbReference type="Proteomes" id="UP000627369">
    <property type="component" value="Unassembled WGS sequence"/>
</dbReference>
<dbReference type="AlphaFoldDB" id="A0A919KRC4"/>
<accession>A0A919KRC4</accession>
<organism evidence="1 2">
    <name type="scientific">Promicromonospora soli</name>
    <dbReference type="NCBI Taxonomy" id="2035533"/>
    <lineage>
        <taxon>Bacteria</taxon>
        <taxon>Bacillati</taxon>
        <taxon>Actinomycetota</taxon>
        <taxon>Actinomycetes</taxon>
        <taxon>Micrococcales</taxon>
        <taxon>Promicromonosporaceae</taxon>
        <taxon>Promicromonospora</taxon>
    </lineage>
</organism>
<dbReference type="EMBL" id="BNAS01000002">
    <property type="protein sequence ID" value="GHH70360.1"/>
    <property type="molecule type" value="Genomic_DNA"/>
</dbReference>
<comment type="caution">
    <text evidence="1">The sequence shown here is derived from an EMBL/GenBank/DDBJ whole genome shotgun (WGS) entry which is preliminary data.</text>
</comment>
<reference evidence="1" key="2">
    <citation type="submission" date="2020-09" db="EMBL/GenBank/DDBJ databases">
        <authorList>
            <person name="Sun Q."/>
            <person name="Zhou Y."/>
        </authorList>
    </citation>
    <scope>NUCLEOTIDE SEQUENCE</scope>
    <source>
        <strain evidence="1">CGMCC 4.7398</strain>
    </source>
</reference>
<name>A0A919KRC4_9MICO</name>
<proteinExistence type="predicted"/>
<protein>
    <submittedName>
        <fullName evidence="1">Uncharacterized protein</fullName>
    </submittedName>
</protein>
<evidence type="ECO:0000313" key="1">
    <source>
        <dbReference type="EMBL" id="GHH70360.1"/>
    </source>
</evidence>
<evidence type="ECO:0000313" key="2">
    <source>
        <dbReference type="Proteomes" id="UP000627369"/>
    </source>
</evidence>
<gene>
    <name evidence="1" type="ORF">GCM10017772_16860</name>
</gene>
<reference evidence="1" key="1">
    <citation type="journal article" date="2014" name="Int. J. Syst. Evol. Microbiol.">
        <title>Complete genome sequence of Corynebacterium casei LMG S-19264T (=DSM 44701T), isolated from a smear-ripened cheese.</title>
        <authorList>
            <consortium name="US DOE Joint Genome Institute (JGI-PGF)"/>
            <person name="Walter F."/>
            <person name="Albersmeier A."/>
            <person name="Kalinowski J."/>
            <person name="Ruckert C."/>
        </authorList>
    </citation>
    <scope>NUCLEOTIDE SEQUENCE</scope>
    <source>
        <strain evidence="1">CGMCC 4.7398</strain>
    </source>
</reference>
<keyword evidence="2" id="KW-1185">Reference proteome</keyword>
<sequence length="129" mass="14060">MPTGVAIMTVGVHFSRDKIVGDQVHNQLTTLPATPTAIELRAVGSARVLAKSTSEWLRVLATRGYAREEWVHEGAVYTRRYVVADTGEPLAESYDHMRAPSALAAKGAQGVRVRELGSSDRIVPLTVEY</sequence>